<dbReference type="SUPFAM" id="SSF53474">
    <property type="entry name" value="alpha/beta-Hydrolases"/>
    <property type="match status" value="1"/>
</dbReference>
<evidence type="ECO:0000256" key="1">
    <source>
        <dbReference type="ARBA" id="ARBA00022801"/>
    </source>
</evidence>
<proteinExistence type="predicted"/>
<keyword evidence="2" id="KW-0812">Transmembrane</keyword>
<dbReference type="InterPro" id="IPR049492">
    <property type="entry name" value="BD-FAE-like_dom"/>
</dbReference>
<feature type="domain" description="BD-FAE-like" evidence="3">
    <location>
        <begin position="182"/>
        <end position="377"/>
    </location>
</feature>
<dbReference type="Gene3D" id="3.40.50.1820">
    <property type="entry name" value="alpha/beta hydrolase"/>
    <property type="match status" value="1"/>
</dbReference>
<dbReference type="AlphaFoldDB" id="A0A1Y5PTB7"/>
<keyword evidence="1" id="KW-0378">Hydrolase</keyword>
<dbReference type="GO" id="GO:0016787">
    <property type="term" value="F:hydrolase activity"/>
    <property type="evidence" value="ECO:0007669"/>
    <property type="project" value="UniProtKB-KW"/>
</dbReference>
<evidence type="ECO:0000256" key="2">
    <source>
        <dbReference type="SAM" id="Phobius"/>
    </source>
</evidence>
<dbReference type="InterPro" id="IPR050300">
    <property type="entry name" value="GDXG_lipolytic_enzyme"/>
</dbReference>
<organism evidence="4">
    <name type="scientific">uncultured Mycobacterium sp</name>
    <dbReference type="NCBI Taxonomy" id="171292"/>
    <lineage>
        <taxon>Bacteria</taxon>
        <taxon>Bacillati</taxon>
        <taxon>Actinomycetota</taxon>
        <taxon>Actinomycetes</taxon>
        <taxon>Mycobacteriales</taxon>
        <taxon>Mycobacteriaceae</taxon>
        <taxon>Mycobacterium</taxon>
        <taxon>environmental samples</taxon>
    </lineage>
</organism>
<feature type="transmembrane region" description="Helical" evidence="2">
    <location>
        <begin position="36"/>
        <end position="56"/>
    </location>
</feature>
<evidence type="ECO:0000313" key="4">
    <source>
        <dbReference type="EMBL" id="SBS79138.1"/>
    </source>
</evidence>
<accession>A0A1Y5PTB7</accession>
<dbReference type="Pfam" id="PF20434">
    <property type="entry name" value="BD-FAE"/>
    <property type="match status" value="1"/>
</dbReference>
<feature type="transmembrane region" description="Helical" evidence="2">
    <location>
        <begin position="83"/>
        <end position="101"/>
    </location>
</feature>
<dbReference type="PANTHER" id="PTHR48081:SF33">
    <property type="entry name" value="KYNURENINE FORMAMIDASE"/>
    <property type="match status" value="1"/>
</dbReference>
<dbReference type="EMBL" id="FLQS01000067">
    <property type="protein sequence ID" value="SBS79138.1"/>
    <property type="molecule type" value="Genomic_DNA"/>
</dbReference>
<dbReference type="PANTHER" id="PTHR48081">
    <property type="entry name" value="AB HYDROLASE SUPERFAMILY PROTEIN C4A8.06C"/>
    <property type="match status" value="1"/>
</dbReference>
<reference evidence="4" key="1">
    <citation type="submission" date="2016-03" db="EMBL/GenBank/DDBJ databases">
        <authorList>
            <person name="Ploux O."/>
        </authorList>
    </citation>
    <scope>NUCLEOTIDE SEQUENCE</scope>
    <source>
        <strain evidence="4">UC10</strain>
    </source>
</reference>
<evidence type="ECO:0000259" key="3">
    <source>
        <dbReference type="Pfam" id="PF20434"/>
    </source>
</evidence>
<keyword evidence="2" id="KW-1133">Transmembrane helix</keyword>
<protein>
    <submittedName>
        <fullName evidence="4">Membrane-bound esterase LipM</fullName>
    </submittedName>
</protein>
<gene>
    <name evidence="4" type="ORF">MHPYR_70059</name>
</gene>
<name>A0A1Y5PTB7_9MYCO</name>
<sequence>MKRRSGSTGMLATALASAMVVAVANSARPDGVLRRLMPGLSSAATVIPLAVVSLFASEFPLHVLAGEVAVAAALAPRAVRRRGGLLALAAVVGSWFGLLRARSAARRAGTVLDSALGAALGPNHRTGLPDSVGRDSATRLQDTWFPAFSERRRYLRHENLSYGTAGVRNHLDIWHRADLPAGGRAPVLVQIHGSAWVAGSKRGQGYPLMAHMAERGWVCVAINYSLAPAARWPAHIIDVKRALAWVKGEIGCYGGDSDFVALTGGSAGGHLTALAALTPGEPVFQPGFEHADTSVAAAVPFYGVYDLLGTSGHAPPEQEAFLSRIVIGASPEQAPEIWRQGSPMSWIRPDAPPFFILHGDIDTLTSHRQARVFADNLRQVSQQPVAYAELPGAQHMWETLPSVRTAATVAAVDSFLSVLHQQRLSVGL</sequence>
<dbReference type="InterPro" id="IPR029058">
    <property type="entry name" value="AB_hydrolase_fold"/>
</dbReference>
<keyword evidence="2" id="KW-0472">Membrane</keyword>